<gene>
    <name evidence="1" type="ORF">OUZ56_014977</name>
</gene>
<dbReference type="Proteomes" id="UP001234178">
    <property type="component" value="Unassembled WGS sequence"/>
</dbReference>
<reference evidence="1 2" key="1">
    <citation type="journal article" date="2023" name="Nucleic Acids Res.">
        <title>The hologenome of Daphnia magna reveals possible DNA methylation and microbiome-mediated evolution of the host genome.</title>
        <authorList>
            <person name="Chaturvedi A."/>
            <person name="Li X."/>
            <person name="Dhandapani V."/>
            <person name="Marshall H."/>
            <person name="Kissane S."/>
            <person name="Cuenca-Cambronero M."/>
            <person name="Asole G."/>
            <person name="Calvet F."/>
            <person name="Ruiz-Romero M."/>
            <person name="Marangio P."/>
            <person name="Guigo R."/>
            <person name="Rago D."/>
            <person name="Mirbahai L."/>
            <person name="Eastwood N."/>
            <person name="Colbourne J.K."/>
            <person name="Zhou J."/>
            <person name="Mallon E."/>
            <person name="Orsini L."/>
        </authorList>
    </citation>
    <scope>NUCLEOTIDE SEQUENCE [LARGE SCALE GENOMIC DNA]</scope>
    <source>
        <strain evidence="1">LRV0_1</strain>
    </source>
</reference>
<proteinExistence type="predicted"/>
<organism evidence="1 2">
    <name type="scientific">Daphnia magna</name>
    <dbReference type="NCBI Taxonomy" id="35525"/>
    <lineage>
        <taxon>Eukaryota</taxon>
        <taxon>Metazoa</taxon>
        <taxon>Ecdysozoa</taxon>
        <taxon>Arthropoda</taxon>
        <taxon>Crustacea</taxon>
        <taxon>Branchiopoda</taxon>
        <taxon>Diplostraca</taxon>
        <taxon>Cladocera</taxon>
        <taxon>Anomopoda</taxon>
        <taxon>Daphniidae</taxon>
        <taxon>Daphnia</taxon>
    </lineage>
</organism>
<dbReference type="EMBL" id="JAOYFB010000038">
    <property type="protein sequence ID" value="KAK4025945.1"/>
    <property type="molecule type" value="Genomic_DNA"/>
</dbReference>
<keyword evidence="2" id="KW-1185">Reference proteome</keyword>
<protein>
    <submittedName>
        <fullName evidence="1">Uncharacterized protein</fullName>
    </submittedName>
</protein>
<evidence type="ECO:0000313" key="2">
    <source>
        <dbReference type="Proteomes" id="UP001234178"/>
    </source>
</evidence>
<accession>A0ABR0ALN4</accession>
<name>A0ABR0ALN4_9CRUS</name>
<evidence type="ECO:0000313" key="1">
    <source>
        <dbReference type="EMBL" id="KAK4025945.1"/>
    </source>
</evidence>
<sequence length="88" mass="9865">MTERDPRTDSQTAGQRFAAIDSSVFPSSFLLPSSFLFPISLVYPLQSSLPIHTKQSTSSVRHTFFYLANSSKPEQHSTQLRFAKGRVT</sequence>
<comment type="caution">
    <text evidence="1">The sequence shown here is derived from an EMBL/GenBank/DDBJ whole genome shotgun (WGS) entry which is preliminary data.</text>
</comment>